<evidence type="ECO:0000256" key="1">
    <source>
        <dbReference type="SAM" id="MobiDB-lite"/>
    </source>
</evidence>
<protein>
    <submittedName>
        <fullName evidence="2">Uncharacterized protein</fullName>
    </submittedName>
</protein>
<comment type="caution">
    <text evidence="2">The sequence shown here is derived from an EMBL/GenBank/DDBJ whole genome shotgun (WGS) entry which is preliminary data.</text>
</comment>
<dbReference type="GeneID" id="82535525"/>
<feature type="compositionally biased region" description="Basic and acidic residues" evidence="1">
    <location>
        <begin position="85"/>
        <end position="108"/>
    </location>
</feature>
<dbReference type="AlphaFoldDB" id="A0A3D8IE42"/>
<dbReference type="OrthoDB" id="5373155at2"/>
<evidence type="ECO:0000313" key="2">
    <source>
        <dbReference type="EMBL" id="RDU63370.1"/>
    </source>
</evidence>
<reference evidence="2 3" key="1">
    <citation type="submission" date="2018-04" db="EMBL/GenBank/DDBJ databases">
        <title>Novel Campyloabacter and Helicobacter Species and Strains.</title>
        <authorList>
            <person name="Mannion A.J."/>
            <person name="Shen Z."/>
            <person name="Fox J.G."/>
        </authorList>
    </citation>
    <scope>NUCLEOTIDE SEQUENCE [LARGE SCALE GENOMIC DNA]</scope>
    <source>
        <strain evidence="2 3">MIT 99-5101</strain>
    </source>
</reference>
<proteinExistence type="predicted"/>
<dbReference type="Proteomes" id="UP000256650">
    <property type="component" value="Unassembled WGS sequence"/>
</dbReference>
<keyword evidence="3" id="KW-1185">Reference proteome</keyword>
<feature type="region of interest" description="Disordered" evidence="1">
    <location>
        <begin position="77"/>
        <end position="108"/>
    </location>
</feature>
<gene>
    <name evidence="2" type="ORF">CQA43_04400</name>
</gene>
<dbReference type="RefSeq" id="WP_115551397.1">
    <property type="nucleotide sequence ID" value="NZ_CAONBV010000004.1"/>
</dbReference>
<dbReference type="EMBL" id="NXLS01000003">
    <property type="protein sequence ID" value="RDU63370.1"/>
    <property type="molecule type" value="Genomic_DNA"/>
</dbReference>
<organism evidence="2 3">
    <name type="scientific">Helicobacter ganmani</name>
    <dbReference type="NCBI Taxonomy" id="60246"/>
    <lineage>
        <taxon>Bacteria</taxon>
        <taxon>Pseudomonadati</taxon>
        <taxon>Campylobacterota</taxon>
        <taxon>Epsilonproteobacteria</taxon>
        <taxon>Campylobacterales</taxon>
        <taxon>Helicobacteraceae</taxon>
        <taxon>Helicobacter</taxon>
    </lineage>
</organism>
<sequence length="108" mass="11849">MKEAVIYKTIPLEDSEGGTLEFAVIEKPYGEGSKAVVSICASLGGGKESWKVHIPLTQIKESCKALKGAKKARKKCKDAKKKEAKAKEVKKDKKTKVETTKETKTPKK</sequence>
<name>A0A3D8IE42_9HELI</name>
<evidence type="ECO:0000313" key="3">
    <source>
        <dbReference type="Proteomes" id="UP000256650"/>
    </source>
</evidence>
<accession>A0A3D8IE42</accession>